<keyword evidence="3" id="KW-1185">Reference proteome</keyword>
<comment type="caution">
    <text evidence="2">The sequence shown here is derived from an EMBL/GenBank/DDBJ whole genome shotgun (WGS) entry which is preliminary data.</text>
</comment>
<dbReference type="InterPro" id="IPR006336">
    <property type="entry name" value="GCS2"/>
</dbReference>
<protein>
    <submittedName>
        <fullName evidence="2">Glutamate--cysteine ligase GCS2</fullName>
    </submittedName>
</protein>
<dbReference type="SUPFAM" id="SSF55931">
    <property type="entry name" value="Glutamine synthetase/guanido kinase"/>
    <property type="match status" value="1"/>
</dbReference>
<dbReference type="PANTHER" id="PTHR36510:SF1">
    <property type="entry name" value="GLUTAMATE--CYSTEINE LIGASE 2-RELATED"/>
    <property type="match status" value="1"/>
</dbReference>
<sequence length="369" mass="41104">MKVGVELEYWVVDETGQLTPADELLDAHECVAPEFVDSLLEIQVPPVETTEDLRREIHCILTSVLGAANQQGKHLVPLGTPLTAHGLPIITERGHLLERLYGDELRYAKHCAGTHVHFDKGRVTEQLNLLTALDPALALVNSSPYYDGERVASSARASVYRLGAHSRFSRYRDLWVYVDDVAEWNARIKTEYKVLRAIAHETGIDEEAFAEYFHPENAVLTPVRLREQSPTVEWRAPDTALPSQLVQLVGDVAALLSQVEDKDLAIGDPGIWTDRIGIPAFARLQKLSASAIVDGLNSQEVRTYLTTMGFDLSQYQPLSEQIQADEMISIQEARKLRLEYADRLESDVAQLQEEPPESSTIAGEAEAVE</sequence>
<evidence type="ECO:0000313" key="3">
    <source>
        <dbReference type="Proteomes" id="UP000011680"/>
    </source>
</evidence>
<organism evidence="2 3">
    <name type="scientific">Halococcus thailandensis JCM 13552</name>
    <dbReference type="NCBI Taxonomy" id="1227457"/>
    <lineage>
        <taxon>Archaea</taxon>
        <taxon>Methanobacteriati</taxon>
        <taxon>Methanobacteriota</taxon>
        <taxon>Stenosarchaea group</taxon>
        <taxon>Halobacteria</taxon>
        <taxon>Halobacteriales</taxon>
        <taxon>Halococcaceae</taxon>
        <taxon>Halococcus</taxon>
    </lineage>
</organism>
<evidence type="ECO:0000256" key="1">
    <source>
        <dbReference type="SAM" id="MobiDB-lite"/>
    </source>
</evidence>
<feature type="region of interest" description="Disordered" evidence="1">
    <location>
        <begin position="347"/>
        <end position="369"/>
    </location>
</feature>
<dbReference type="InterPro" id="IPR014746">
    <property type="entry name" value="Gln_synth/guanido_kin_cat_dom"/>
</dbReference>
<dbReference type="AlphaFoldDB" id="M0NHG0"/>
<evidence type="ECO:0000313" key="2">
    <source>
        <dbReference type="EMBL" id="EMA56539.1"/>
    </source>
</evidence>
<dbReference type="GO" id="GO:0004357">
    <property type="term" value="F:glutamate-cysteine ligase activity"/>
    <property type="evidence" value="ECO:0007669"/>
    <property type="project" value="InterPro"/>
</dbReference>
<dbReference type="EMBL" id="AOMF01000033">
    <property type="protein sequence ID" value="EMA56539.1"/>
    <property type="molecule type" value="Genomic_DNA"/>
</dbReference>
<gene>
    <name evidence="2" type="ORF">C451_01633</name>
</gene>
<reference evidence="2 3" key="1">
    <citation type="journal article" date="2014" name="PLoS Genet.">
        <title>Phylogenetically driven sequencing of extremely halophilic archaea reveals strategies for static and dynamic osmo-response.</title>
        <authorList>
            <person name="Becker E.A."/>
            <person name="Seitzer P.M."/>
            <person name="Tritt A."/>
            <person name="Larsen D."/>
            <person name="Krusor M."/>
            <person name="Yao A.I."/>
            <person name="Wu D."/>
            <person name="Madern D."/>
            <person name="Eisen J.A."/>
            <person name="Darling A.E."/>
            <person name="Facciotti M.T."/>
        </authorList>
    </citation>
    <scope>NUCLEOTIDE SEQUENCE [LARGE SCALE GENOMIC DNA]</scope>
    <source>
        <strain evidence="2 3">JCM 13552</strain>
    </source>
</reference>
<name>M0NHG0_9EURY</name>
<dbReference type="Pfam" id="PF04107">
    <property type="entry name" value="GCS2"/>
    <property type="match status" value="1"/>
</dbReference>
<dbReference type="OrthoDB" id="156252at2157"/>
<dbReference type="PANTHER" id="PTHR36510">
    <property type="entry name" value="GLUTAMATE--CYSTEINE LIGASE 2-RELATED"/>
    <property type="match status" value="1"/>
</dbReference>
<dbReference type="STRING" id="1227457.C451_01633"/>
<dbReference type="Proteomes" id="UP000011680">
    <property type="component" value="Unassembled WGS sequence"/>
</dbReference>
<dbReference type="InterPro" id="IPR050141">
    <property type="entry name" value="GCL_type2/YbdK_subfam"/>
</dbReference>
<dbReference type="PATRIC" id="fig|1227457.3.peg.287"/>
<accession>M0NHG0</accession>
<dbReference type="eggNOG" id="arCOG02722">
    <property type="taxonomic scope" value="Archaea"/>
</dbReference>
<dbReference type="RefSeq" id="WP_007736921.1">
    <property type="nucleotide sequence ID" value="NZ_AOMF01000033.1"/>
</dbReference>
<keyword evidence="2" id="KW-0436">Ligase</keyword>
<dbReference type="GO" id="GO:0042398">
    <property type="term" value="P:modified amino acid biosynthetic process"/>
    <property type="evidence" value="ECO:0007669"/>
    <property type="project" value="InterPro"/>
</dbReference>
<proteinExistence type="predicted"/>
<dbReference type="Gene3D" id="3.30.590.20">
    <property type="match status" value="1"/>
</dbReference>